<evidence type="ECO:0000313" key="2">
    <source>
        <dbReference type="EMBL" id="CAD6214398.1"/>
    </source>
</evidence>
<reference evidence="2" key="1">
    <citation type="submission" date="2020-10" db="EMBL/GenBank/DDBJ databases">
        <authorList>
            <person name="Han B."/>
            <person name="Lu T."/>
            <person name="Zhao Q."/>
            <person name="Huang X."/>
            <person name="Zhao Y."/>
        </authorList>
    </citation>
    <scope>NUCLEOTIDE SEQUENCE</scope>
</reference>
<name>A0A811N3Z3_9POAL</name>
<comment type="caution">
    <text evidence="2">The sequence shown here is derived from an EMBL/GenBank/DDBJ whole genome shotgun (WGS) entry which is preliminary data.</text>
</comment>
<gene>
    <name evidence="2" type="ORF">NCGR_LOCUS9814</name>
</gene>
<proteinExistence type="predicted"/>
<dbReference type="Proteomes" id="UP000604825">
    <property type="component" value="Unassembled WGS sequence"/>
</dbReference>
<sequence length="140" mass="14745">MEYRPSFPRKKRSQSGASGSGPRVRNMKATLGTRRNGYRRTPGVNDARQSSSSSVIECSSPSAAAAAAATAASAAGETPSHGRNSVAAATSCPCRGQPQAEQQEHLEHPPREHPELVLPLPRLLHVVLHGVRTCSAAARS</sequence>
<feature type="compositionally biased region" description="Basic and acidic residues" evidence="1">
    <location>
        <begin position="102"/>
        <end position="112"/>
    </location>
</feature>
<feature type="region of interest" description="Disordered" evidence="1">
    <location>
        <begin position="1"/>
        <end position="112"/>
    </location>
</feature>
<organism evidence="2 3">
    <name type="scientific">Miscanthus lutarioriparius</name>
    <dbReference type="NCBI Taxonomy" id="422564"/>
    <lineage>
        <taxon>Eukaryota</taxon>
        <taxon>Viridiplantae</taxon>
        <taxon>Streptophyta</taxon>
        <taxon>Embryophyta</taxon>
        <taxon>Tracheophyta</taxon>
        <taxon>Spermatophyta</taxon>
        <taxon>Magnoliopsida</taxon>
        <taxon>Liliopsida</taxon>
        <taxon>Poales</taxon>
        <taxon>Poaceae</taxon>
        <taxon>PACMAD clade</taxon>
        <taxon>Panicoideae</taxon>
        <taxon>Andropogonodae</taxon>
        <taxon>Andropogoneae</taxon>
        <taxon>Saccharinae</taxon>
        <taxon>Miscanthus</taxon>
    </lineage>
</organism>
<accession>A0A811N3Z3</accession>
<dbReference type="EMBL" id="CAJGYO010000002">
    <property type="protein sequence ID" value="CAD6214398.1"/>
    <property type="molecule type" value="Genomic_DNA"/>
</dbReference>
<feature type="compositionally biased region" description="Low complexity" evidence="1">
    <location>
        <begin position="50"/>
        <end position="75"/>
    </location>
</feature>
<evidence type="ECO:0000313" key="3">
    <source>
        <dbReference type="Proteomes" id="UP000604825"/>
    </source>
</evidence>
<dbReference type="AlphaFoldDB" id="A0A811N3Z3"/>
<protein>
    <submittedName>
        <fullName evidence="2">Uncharacterized protein</fullName>
    </submittedName>
</protein>
<evidence type="ECO:0000256" key="1">
    <source>
        <dbReference type="SAM" id="MobiDB-lite"/>
    </source>
</evidence>
<keyword evidence="3" id="KW-1185">Reference proteome</keyword>